<protein>
    <submittedName>
        <fullName evidence="1">Uncharacterized protein</fullName>
    </submittedName>
</protein>
<name>A0A0S2FGD8_LYSAN</name>
<dbReference type="AlphaFoldDB" id="A0A0S2FGD8"/>
<reference evidence="1 2" key="1">
    <citation type="journal article" date="2015" name="BMC Genomics">
        <title>Comparative genomics and metabolic profiling of the genus Lysobacter.</title>
        <authorList>
            <person name="de Bruijn I."/>
            <person name="Cheng X."/>
            <person name="de Jager V."/>
            <person name="Exposito R.G."/>
            <person name="Watrous J."/>
            <person name="Patel N."/>
            <person name="Postma J."/>
            <person name="Dorrestein P.C."/>
            <person name="Kobayashi D."/>
            <person name="Raaijmakers J.M."/>
        </authorList>
    </citation>
    <scope>NUCLEOTIDE SEQUENCE [LARGE SCALE GENOMIC DNA]</scope>
    <source>
        <strain evidence="1 2">76</strain>
    </source>
</reference>
<evidence type="ECO:0000313" key="2">
    <source>
        <dbReference type="Proteomes" id="UP000060787"/>
    </source>
</evidence>
<evidence type="ECO:0000313" key="1">
    <source>
        <dbReference type="EMBL" id="ALN82603.1"/>
    </source>
</evidence>
<dbReference type="PATRIC" id="fig|84531.8.peg.4491"/>
<dbReference type="EMBL" id="CP011129">
    <property type="protein sequence ID" value="ALN82603.1"/>
    <property type="molecule type" value="Genomic_DNA"/>
</dbReference>
<dbReference type="Proteomes" id="UP000060787">
    <property type="component" value="Chromosome"/>
</dbReference>
<dbReference type="STRING" id="84531.LA76x_4495"/>
<gene>
    <name evidence="1" type="ORF">LA76x_4495</name>
</gene>
<proteinExistence type="predicted"/>
<dbReference type="KEGG" id="lab:LA76x_4495"/>
<organism evidence="1 2">
    <name type="scientific">Lysobacter antibioticus</name>
    <dbReference type="NCBI Taxonomy" id="84531"/>
    <lineage>
        <taxon>Bacteria</taxon>
        <taxon>Pseudomonadati</taxon>
        <taxon>Pseudomonadota</taxon>
        <taxon>Gammaproteobacteria</taxon>
        <taxon>Lysobacterales</taxon>
        <taxon>Lysobacteraceae</taxon>
        <taxon>Lysobacter</taxon>
    </lineage>
</organism>
<accession>A0A0S2FGD8</accession>
<keyword evidence="2" id="KW-1185">Reference proteome</keyword>
<sequence>MSEGPAEAGPSDTAPTDTYRISALSEHPDLTPEEVGRRMLRLLDGLGSMDELTTEQVILRTGLPLKYAPKGKVYAFTIQMPDSPWYYGVTYRDERETKMVELEYSYSGDSMPKGAPLCAMTVDDLAKQFKRDGFSLWIDVDELGQALAYYFKRSPLRVRVVPGASVTNNETGTYRLCVSQLMITKAD</sequence>